<feature type="transmembrane region" description="Helical" evidence="5">
    <location>
        <begin position="217"/>
        <end position="247"/>
    </location>
</feature>
<accession>A0A6L7G3V7</accession>
<dbReference type="InterPro" id="IPR011701">
    <property type="entry name" value="MFS"/>
</dbReference>
<dbReference type="InterPro" id="IPR020846">
    <property type="entry name" value="MFS_dom"/>
</dbReference>
<keyword evidence="2 5" id="KW-0812">Transmembrane</keyword>
<feature type="transmembrane region" description="Helical" evidence="5">
    <location>
        <begin position="100"/>
        <end position="117"/>
    </location>
</feature>
<feature type="transmembrane region" description="Helical" evidence="5">
    <location>
        <begin position="372"/>
        <end position="388"/>
    </location>
</feature>
<feature type="transmembrane region" description="Helical" evidence="5">
    <location>
        <begin position="167"/>
        <end position="189"/>
    </location>
</feature>
<comment type="subcellular location">
    <subcellularLocation>
        <location evidence="1">Membrane</location>
        <topology evidence="1">Multi-pass membrane protein</topology>
    </subcellularLocation>
</comment>
<sequence>MPRPFTGISRNAMLLMLCNALFICAISIDLALTGIVGFQLSPAPWLATLPFALITVGTALTTWAASGLMERIGRRGGFLLGSTAGLSGGAISVWAVLHGLFWPFCLGTALVGVWQAFSQYYRLAVADTAPPERKGRLISWVLTGGLIAALAGPVLAEHSRGWLGDPFFAGAYLAVAILAALSLLLMLAYREAPRPEEALPPLRPALRSLIARPDYRAALVTSITAGVVMMTLMTAAPLAAVACGLGVDRATSIIQWHLLGMYGPSLFTGLLIARLGLGRMLQSGLAVLGLCVVVGITAQGDLGFHVALMLLGLGWNFLFVGGTTLLAQSHAPRERARAQGFAEMLRYGATALGALSAGPLQAVLGWQALNLAVLPLLALASWVTLGWHRKNRMAAA</sequence>
<feature type="transmembrane region" description="Helical" evidence="5">
    <location>
        <begin position="137"/>
        <end position="155"/>
    </location>
</feature>
<dbReference type="PROSITE" id="PS00216">
    <property type="entry name" value="SUGAR_TRANSPORT_1"/>
    <property type="match status" value="1"/>
</dbReference>
<dbReference type="GO" id="GO:0022857">
    <property type="term" value="F:transmembrane transporter activity"/>
    <property type="evidence" value="ECO:0007669"/>
    <property type="project" value="InterPro"/>
</dbReference>
<evidence type="ECO:0000256" key="1">
    <source>
        <dbReference type="ARBA" id="ARBA00004141"/>
    </source>
</evidence>
<dbReference type="RefSeq" id="WP_160894689.1">
    <property type="nucleotide sequence ID" value="NZ_WUMU01000013.1"/>
</dbReference>
<dbReference type="Pfam" id="PF07690">
    <property type="entry name" value="MFS_1"/>
    <property type="match status" value="1"/>
</dbReference>
<dbReference type="EMBL" id="WUMU01000013">
    <property type="protein sequence ID" value="MXN18559.1"/>
    <property type="molecule type" value="Genomic_DNA"/>
</dbReference>
<evidence type="ECO:0000256" key="3">
    <source>
        <dbReference type="ARBA" id="ARBA00022989"/>
    </source>
</evidence>
<evidence type="ECO:0000259" key="6">
    <source>
        <dbReference type="PROSITE" id="PS50850"/>
    </source>
</evidence>
<reference evidence="7 8" key="1">
    <citation type="submission" date="2019-12" db="EMBL/GenBank/DDBJ databases">
        <authorList>
            <person name="Li M."/>
        </authorList>
    </citation>
    <scope>NUCLEOTIDE SEQUENCE [LARGE SCALE GENOMIC DNA]</scope>
    <source>
        <strain evidence="7 8">GBMRC 2024</strain>
    </source>
</reference>
<keyword evidence="3 5" id="KW-1133">Transmembrane helix</keyword>
<dbReference type="Gene3D" id="1.20.1250.20">
    <property type="entry name" value="MFS general substrate transporter like domains"/>
    <property type="match status" value="1"/>
</dbReference>
<gene>
    <name evidence="7" type="ORF">GR170_11985</name>
</gene>
<evidence type="ECO:0000313" key="8">
    <source>
        <dbReference type="Proteomes" id="UP000477911"/>
    </source>
</evidence>
<dbReference type="Proteomes" id="UP000477911">
    <property type="component" value="Unassembled WGS sequence"/>
</dbReference>
<feature type="transmembrane region" description="Helical" evidence="5">
    <location>
        <begin position="253"/>
        <end position="273"/>
    </location>
</feature>
<dbReference type="PANTHER" id="PTHR23534">
    <property type="entry name" value="MFS PERMEASE"/>
    <property type="match status" value="1"/>
</dbReference>
<feature type="transmembrane region" description="Helical" evidence="5">
    <location>
        <begin position="12"/>
        <end position="38"/>
    </location>
</feature>
<comment type="caution">
    <text evidence="7">The sequence shown here is derived from an EMBL/GenBank/DDBJ whole genome shotgun (WGS) entry which is preliminary data.</text>
</comment>
<dbReference type="InterPro" id="IPR005829">
    <property type="entry name" value="Sugar_transporter_CS"/>
</dbReference>
<dbReference type="AlphaFoldDB" id="A0A6L7G3V7"/>
<organism evidence="7 8">
    <name type="scientific">Pseudooceanicola albus</name>
    <dbReference type="NCBI Taxonomy" id="2692189"/>
    <lineage>
        <taxon>Bacteria</taxon>
        <taxon>Pseudomonadati</taxon>
        <taxon>Pseudomonadota</taxon>
        <taxon>Alphaproteobacteria</taxon>
        <taxon>Rhodobacterales</taxon>
        <taxon>Paracoccaceae</taxon>
        <taxon>Pseudooceanicola</taxon>
    </lineage>
</organism>
<feature type="transmembrane region" description="Helical" evidence="5">
    <location>
        <begin position="77"/>
        <end position="94"/>
    </location>
</feature>
<evidence type="ECO:0000313" key="7">
    <source>
        <dbReference type="EMBL" id="MXN18559.1"/>
    </source>
</evidence>
<keyword evidence="4 5" id="KW-0472">Membrane</keyword>
<dbReference type="PANTHER" id="PTHR23534:SF1">
    <property type="entry name" value="MAJOR FACILITATOR SUPERFAMILY PROTEIN"/>
    <property type="match status" value="1"/>
</dbReference>
<proteinExistence type="predicted"/>
<protein>
    <submittedName>
        <fullName evidence="7">MFS transporter</fullName>
    </submittedName>
</protein>
<evidence type="ECO:0000256" key="2">
    <source>
        <dbReference type="ARBA" id="ARBA00022692"/>
    </source>
</evidence>
<dbReference type="InterPro" id="IPR036259">
    <property type="entry name" value="MFS_trans_sf"/>
</dbReference>
<name>A0A6L7G3V7_9RHOB</name>
<dbReference type="PROSITE" id="PS50850">
    <property type="entry name" value="MFS"/>
    <property type="match status" value="1"/>
</dbReference>
<evidence type="ECO:0000256" key="5">
    <source>
        <dbReference type="SAM" id="Phobius"/>
    </source>
</evidence>
<evidence type="ECO:0000256" key="4">
    <source>
        <dbReference type="ARBA" id="ARBA00023136"/>
    </source>
</evidence>
<feature type="transmembrane region" description="Helical" evidence="5">
    <location>
        <begin position="44"/>
        <end position="65"/>
    </location>
</feature>
<feature type="transmembrane region" description="Helical" evidence="5">
    <location>
        <begin position="280"/>
        <end position="298"/>
    </location>
</feature>
<feature type="domain" description="Major facilitator superfamily (MFS) profile" evidence="6">
    <location>
        <begin position="1"/>
        <end position="392"/>
    </location>
</feature>
<keyword evidence="8" id="KW-1185">Reference proteome</keyword>
<dbReference type="GO" id="GO:0016020">
    <property type="term" value="C:membrane"/>
    <property type="evidence" value="ECO:0007669"/>
    <property type="project" value="UniProtKB-SubCell"/>
</dbReference>
<dbReference type="SUPFAM" id="SSF103473">
    <property type="entry name" value="MFS general substrate transporter"/>
    <property type="match status" value="1"/>
</dbReference>